<dbReference type="Proteomes" id="UP000799440">
    <property type="component" value="Unassembled WGS sequence"/>
</dbReference>
<gene>
    <name evidence="1" type="ORF">M011DRAFT_387216</name>
</gene>
<sequence>PCEVERTLDFLSLPLTARRAIYILLLTVPGLICVRQNRTAGSYETNAYIGPENRELLPGISFALVQTSVDGMKSRFGNHPYVNVSILRTCKAVFHEARTVMYTANTLELANLTHETAPPANFRVPLFPRGYPRYIRHIVLRAMSFYAFRYLLADEGCMQIKGHYRGLKDLTLIIELNHMNQRIVRKLGLSDAQDPSAEVKRAHAFLRREFFGNMETTKTLPHWVKLKILLTGDEFF</sequence>
<evidence type="ECO:0000313" key="1">
    <source>
        <dbReference type="EMBL" id="KAF2749109.1"/>
    </source>
</evidence>
<keyword evidence="2" id="KW-1185">Reference proteome</keyword>
<dbReference type="AlphaFoldDB" id="A0A6A6VH21"/>
<feature type="non-terminal residue" evidence="1">
    <location>
        <position position="1"/>
    </location>
</feature>
<accession>A0A6A6VH21</accession>
<name>A0A6A6VH21_9PLEO</name>
<reference evidence="1" key="1">
    <citation type="journal article" date="2020" name="Stud. Mycol.">
        <title>101 Dothideomycetes genomes: a test case for predicting lifestyles and emergence of pathogens.</title>
        <authorList>
            <person name="Haridas S."/>
            <person name="Albert R."/>
            <person name="Binder M."/>
            <person name="Bloem J."/>
            <person name="Labutti K."/>
            <person name="Salamov A."/>
            <person name="Andreopoulos B."/>
            <person name="Baker S."/>
            <person name="Barry K."/>
            <person name="Bills G."/>
            <person name="Bluhm B."/>
            <person name="Cannon C."/>
            <person name="Castanera R."/>
            <person name="Culley D."/>
            <person name="Daum C."/>
            <person name="Ezra D."/>
            <person name="Gonzalez J."/>
            <person name="Henrissat B."/>
            <person name="Kuo A."/>
            <person name="Liang C."/>
            <person name="Lipzen A."/>
            <person name="Lutzoni F."/>
            <person name="Magnuson J."/>
            <person name="Mondo S."/>
            <person name="Nolan M."/>
            <person name="Ohm R."/>
            <person name="Pangilinan J."/>
            <person name="Park H.-J."/>
            <person name="Ramirez L."/>
            <person name="Alfaro M."/>
            <person name="Sun H."/>
            <person name="Tritt A."/>
            <person name="Yoshinaga Y."/>
            <person name="Zwiers L.-H."/>
            <person name="Turgeon B."/>
            <person name="Goodwin S."/>
            <person name="Spatafora J."/>
            <person name="Crous P."/>
            <person name="Grigoriev I."/>
        </authorList>
    </citation>
    <scope>NUCLEOTIDE SEQUENCE</scope>
    <source>
        <strain evidence="1">CBS 119925</strain>
    </source>
</reference>
<proteinExistence type="predicted"/>
<feature type="non-terminal residue" evidence="1">
    <location>
        <position position="236"/>
    </location>
</feature>
<organism evidence="1 2">
    <name type="scientific">Sporormia fimetaria CBS 119925</name>
    <dbReference type="NCBI Taxonomy" id="1340428"/>
    <lineage>
        <taxon>Eukaryota</taxon>
        <taxon>Fungi</taxon>
        <taxon>Dikarya</taxon>
        <taxon>Ascomycota</taxon>
        <taxon>Pezizomycotina</taxon>
        <taxon>Dothideomycetes</taxon>
        <taxon>Pleosporomycetidae</taxon>
        <taxon>Pleosporales</taxon>
        <taxon>Sporormiaceae</taxon>
        <taxon>Sporormia</taxon>
    </lineage>
</organism>
<dbReference type="EMBL" id="MU006567">
    <property type="protein sequence ID" value="KAF2749109.1"/>
    <property type="molecule type" value="Genomic_DNA"/>
</dbReference>
<dbReference type="OrthoDB" id="2951834at2759"/>
<protein>
    <submittedName>
        <fullName evidence="1">Uncharacterized protein</fullName>
    </submittedName>
</protein>
<evidence type="ECO:0000313" key="2">
    <source>
        <dbReference type="Proteomes" id="UP000799440"/>
    </source>
</evidence>